<reference evidence="2 3" key="1">
    <citation type="journal article" date="2019" name="Sci. Rep.">
        <title>Comparative genomics of chytrid fungi reveal insights into the obligate biotrophic and pathogenic lifestyle of Synchytrium endobioticum.</title>
        <authorList>
            <person name="van de Vossenberg B.T.L.H."/>
            <person name="Warris S."/>
            <person name="Nguyen H.D.T."/>
            <person name="van Gent-Pelzer M.P.E."/>
            <person name="Joly D.L."/>
            <person name="van de Geest H.C."/>
            <person name="Bonants P.J.M."/>
            <person name="Smith D.S."/>
            <person name="Levesque C.A."/>
            <person name="van der Lee T.A.J."/>
        </authorList>
    </citation>
    <scope>NUCLEOTIDE SEQUENCE [LARGE SCALE GENOMIC DNA]</scope>
    <source>
        <strain evidence="2 3">CBS 675.73</strain>
    </source>
</reference>
<dbReference type="Proteomes" id="UP000320333">
    <property type="component" value="Unassembled WGS sequence"/>
</dbReference>
<sequence>MSSIPPLDETSILPQEIWLHILKHLDFRSLSRFGLTSRKQQIQSLDASLWKALCLANRVQITEQDQDDPFGSAEAVDESATVPQSLLLFSFQEGPWRTNPMRVPDPVPIDYKMKFMLHRRKVLERMKRSRMYWAEYQNLKLAAKAVTLEDPSESLRRMLSVQKNLPAIPCFQCETDKASARPLFGFHRNNSKRDSNATLVQGVYIFLISAIPVLTASESDTDAERSYALPPVTSSLKMSASPYALLHSSHSETPTNSTIIGESPRSAYIHHTLTSGCALAGGMKNLCSREAVISALVEMDAAEGHVTGGGLLQFLRQPVVQQPLRMEVSEISLAIQQMRMNANGSTTLRLVHSKGI</sequence>
<feature type="domain" description="F-box" evidence="1">
    <location>
        <begin position="7"/>
        <end position="53"/>
    </location>
</feature>
<organism evidence="2 3">
    <name type="scientific">Chytriomyces confervae</name>
    <dbReference type="NCBI Taxonomy" id="246404"/>
    <lineage>
        <taxon>Eukaryota</taxon>
        <taxon>Fungi</taxon>
        <taxon>Fungi incertae sedis</taxon>
        <taxon>Chytridiomycota</taxon>
        <taxon>Chytridiomycota incertae sedis</taxon>
        <taxon>Chytridiomycetes</taxon>
        <taxon>Chytridiales</taxon>
        <taxon>Chytriomycetaceae</taxon>
        <taxon>Chytriomyces</taxon>
    </lineage>
</organism>
<name>A0A507FSQ5_9FUNG</name>
<evidence type="ECO:0000259" key="1">
    <source>
        <dbReference type="PROSITE" id="PS50181"/>
    </source>
</evidence>
<dbReference type="Gene3D" id="1.20.1280.50">
    <property type="match status" value="1"/>
</dbReference>
<dbReference type="InterPro" id="IPR001810">
    <property type="entry name" value="F-box_dom"/>
</dbReference>
<dbReference type="AlphaFoldDB" id="A0A507FSQ5"/>
<gene>
    <name evidence="2" type="ORF">CcCBS67573_g00153</name>
</gene>
<dbReference type="PROSITE" id="PS50181">
    <property type="entry name" value="FBOX"/>
    <property type="match status" value="1"/>
</dbReference>
<protein>
    <recommendedName>
        <fullName evidence="1">F-box domain-containing protein</fullName>
    </recommendedName>
</protein>
<keyword evidence="3" id="KW-1185">Reference proteome</keyword>
<dbReference type="OrthoDB" id="2106537at2759"/>
<comment type="caution">
    <text evidence="2">The sequence shown here is derived from an EMBL/GenBank/DDBJ whole genome shotgun (WGS) entry which is preliminary data.</text>
</comment>
<evidence type="ECO:0000313" key="2">
    <source>
        <dbReference type="EMBL" id="TPX78570.1"/>
    </source>
</evidence>
<accession>A0A507FSQ5</accession>
<evidence type="ECO:0000313" key="3">
    <source>
        <dbReference type="Proteomes" id="UP000320333"/>
    </source>
</evidence>
<dbReference type="EMBL" id="QEAP01000002">
    <property type="protein sequence ID" value="TPX78570.1"/>
    <property type="molecule type" value="Genomic_DNA"/>
</dbReference>
<dbReference type="SUPFAM" id="SSF81383">
    <property type="entry name" value="F-box domain"/>
    <property type="match status" value="1"/>
</dbReference>
<dbReference type="InterPro" id="IPR036047">
    <property type="entry name" value="F-box-like_dom_sf"/>
</dbReference>
<dbReference type="Pfam" id="PF12937">
    <property type="entry name" value="F-box-like"/>
    <property type="match status" value="1"/>
</dbReference>
<dbReference type="CDD" id="cd22089">
    <property type="entry name" value="F-box_FBXO9"/>
    <property type="match status" value="1"/>
</dbReference>
<proteinExistence type="predicted"/>